<dbReference type="EMBL" id="JACIDM010000004">
    <property type="protein sequence ID" value="MBB4084419.1"/>
    <property type="molecule type" value="Genomic_DNA"/>
</dbReference>
<dbReference type="InterPro" id="IPR036165">
    <property type="entry name" value="YefM-like_sf"/>
</dbReference>
<keyword evidence="4" id="KW-1185">Reference proteome</keyword>
<dbReference type="RefSeq" id="WP_183205930.1">
    <property type="nucleotide sequence ID" value="NZ_BAAAER010000001.1"/>
</dbReference>
<gene>
    <name evidence="3" type="ORF">GGR12_003309</name>
</gene>
<reference evidence="3 4" key="1">
    <citation type="submission" date="2020-08" db="EMBL/GenBank/DDBJ databases">
        <title>Genomic Encyclopedia of Type Strains, Phase IV (KMG-IV): sequencing the most valuable type-strain genomes for metagenomic binning, comparative biology and taxonomic classification.</title>
        <authorList>
            <person name="Goeker M."/>
        </authorList>
    </citation>
    <scope>NUCLEOTIDE SEQUENCE [LARGE SCALE GENOMIC DNA]</scope>
    <source>
        <strain evidence="3 4">DSM 23960</strain>
    </source>
</reference>
<sequence>MASYGVAEAKNNFTHLLDRVEEGERVVITRHGKPVAELRAVAPERPLPTEAERRAAFDRLRKVRESLPPATQTSVELIRDMYGDKAW</sequence>
<evidence type="ECO:0000313" key="3">
    <source>
        <dbReference type="EMBL" id="MBB4084419.1"/>
    </source>
</evidence>
<comment type="caution">
    <text evidence="3">The sequence shown here is derived from an EMBL/GenBank/DDBJ whole genome shotgun (WGS) entry which is preliminary data.</text>
</comment>
<comment type="similarity">
    <text evidence="1 2">Belongs to the phD/YefM antitoxin family.</text>
</comment>
<dbReference type="InterPro" id="IPR051416">
    <property type="entry name" value="phD-YefM_TA_antitoxins"/>
</dbReference>
<dbReference type="NCBIfam" id="TIGR01552">
    <property type="entry name" value="phd_fam"/>
    <property type="match status" value="1"/>
</dbReference>
<dbReference type="PANTHER" id="PTHR35377">
    <property type="entry name" value="ANTITOXIN VAPB49-RELATED-RELATED"/>
    <property type="match status" value="1"/>
</dbReference>
<evidence type="ECO:0000256" key="2">
    <source>
        <dbReference type="RuleBase" id="RU362080"/>
    </source>
</evidence>
<accession>A0A7W6JFW1</accession>
<dbReference type="AlphaFoldDB" id="A0A7W6JFW1"/>
<evidence type="ECO:0000313" key="4">
    <source>
        <dbReference type="Proteomes" id="UP000529946"/>
    </source>
</evidence>
<dbReference type="Pfam" id="PF02604">
    <property type="entry name" value="PhdYeFM_antitox"/>
    <property type="match status" value="1"/>
</dbReference>
<organism evidence="3 4">
    <name type="scientific">Brevundimonas lenta</name>
    <dbReference type="NCBI Taxonomy" id="424796"/>
    <lineage>
        <taxon>Bacteria</taxon>
        <taxon>Pseudomonadati</taxon>
        <taxon>Pseudomonadota</taxon>
        <taxon>Alphaproteobacteria</taxon>
        <taxon>Caulobacterales</taxon>
        <taxon>Caulobacteraceae</taxon>
        <taxon>Brevundimonas</taxon>
    </lineage>
</organism>
<dbReference type="PANTHER" id="PTHR35377:SF8">
    <property type="entry name" value="ANTITOXIN VAPB22"/>
    <property type="match status" value="1"/>
</dbReference>
<name>A0A7W6JFW1_9CAUL</name>
<dbReference type="Proteomes" id="UP000529946">
    <property type="component" value="Unassembled WGS sequence"/>
</dbReference>
<proteinExistence type="inferred from homology"/>
<dbReference type="InterPro" id="IPR006442">
    <property type="entry name" value="Antitoxin_Phd/YefM"/>
</dbReference>
<dbReference type="SUPFAM" id="SSF143120">
    <property type="entry name" value="YefM-like"/>
    <property type="match status" value="1"/>
</dbReference>
<protein>
    <recommendedName>
        <fullName evidence="2">Antitoxin</fullName>
    </recommendedName>
</protein>
<dbReference type="Gene3D" id="3.40.1620.10">
    <property type="entry name" value="YefM-like domain"/>
    <property type="match status" value="1"/>
</dbReference>
<evidence type="ECO:0000256" key="1">
    <source>
        <dbReference type="ARBA" id="ARBA00009981"/>
    </source>
</evidence>
<comment type="function">
    <text evidence="2">Antitoxin component of a type II toxin-antitoxin (TA) system.</text>
</comment>